<protein>
    <recommendedName>
        <fullName evidence="3">Ketoreductase (KR) domain-containing protein</fullName>
    </recommendedName>
</protein>
<dbReference type="AlphaFoldDB" id="A0AAD6YGM7"/>
<dbReference type="Gene3D" id="3.40.50.720">
    <property type="entry name" value="NAD(P)-binding Rossmann-like Domain"/>
    <property type="match status" value="2"/>
</dbReference>
<feature type="compositionally biased region" description="Basic and acidic residues" evidence="2">
    <location>
        <begin position="237"/>
        <end position="246"/>
    </location>
</feature>
<dbReference type="Proteomes" id="UP001219525">
    <property type="component" value="Unassembled WGS sequence"/>
</dbReference>
<evidence type="ECO:0000313" key="5">
    <source>
        <dbReference type="Proteomes" id="UP001219525"/>
    </source>
</evidence>
<dbReference type="PANTHER" id="PTHR43157:SF31">
    <property type="entry name" value="PHOSPHATIDYLINOSITOL-GLYCAN BIOSYNTHESIS CLASS F PROTEIN"/>
    <property type="match status" value="1"/>
</dbReference>
<comment type="caution">
    <text evidence="4">The sequence shown here is derived from an EMBL/GenBank/DDBJ whole genome shotgun (WGS) entry which is preliminary data.</text>
</comment>
<evidence type="ECO:0000259" key="3">
    <source>
        <dbReference type="Pfam" id="PF08659"/>
    </source>
</evidence>
<feature type="domain" description="Ketoreductase (KR)" evidence="3">
    <location>
        <begin position="35"/>
        <end position="84"/>
    </location>
</feature>
<dbReference type="InterPro" id="IPR036291">
    <property type="entry name" value="NAD(P)-bd_dom_sf"/>
</dbReference>
<sequence length="261" mass="27765">MATLGDIAQHVLGNTILAQLMTRYPAPTASLAGRTYIVTGANSGLGFALAVHLARLGAARVVLAVRDAAKGHAARAAIVRETGCPPEILDVWDLDMARFASVAFQVNALSTGLLAVLLLPVLQKTARLLPLPDTEHVPPHLTITGSGGAYLAPPIYSDSKWRSRPGQNVAKFPERLAPADGILSALNDPAKFNAFDRYPTSKLFSYFIAQKAALLPQADGVVVNVVDPGLDQSDPEPNQKEETGREADEELMAITVLQICL</sequence>
<dbReference type="EMBL" id="JARJCW010000032">
    <property type="protein sequence ID" value="KAJ7208853.1"/>
    <property type="molecule type" value="Genomic_DNA"/>
</dbReference>
<evidence type="ECO:0000256" key="2">
    <source>
        <dbReference type="SAM" id="MobiDB-lite"/>
    </source>
</evidence>
<evidence type="ECO:0000256" key="1">
    <source>
        <dbReference type="ARBA" id="ARBA00023002"/>
    </source>
</evidence>
<dbReference type="PANTHER" id="PTHR43157">
    <property type="entry name" value="PHOSPHATIDYLINOSITOL-GLYCAN BIOSYNTHESIS CLASS F PROTEIN-RELATED"/>
    <property type="match status" value="1"/>
</dbReference>
<feature type="region of interest" description="Disordered" evidence="2">
    <location>
        <begin position="228"/>
        <end position="247"/>
    </location>
</feature>
<dbReference type="SUPFAM" id="SSF51735">
    <property type="entry name" value="NAD(P)-binding Rossmann-fold domains"/>
    <property type="match status" value="1"/>
</dbReference>
<organism evidence="4 5">
    <name type="scientific">Mycena pura</name>
    <dbReference type="NCBI Taxonomy" id="153505"/>
    <lineage>
        <taxon>Eukaryota</taxon>
        <taxon>Fungi</taxon>
        <taxon>Dikarya</taxon>
        <taxon>Basidiomycota</taxon>
        <taxon>Agaricomycotina</taxon>
        <taxon>Agaricomycetes</taxon>
        <taxon>Agaricomycetidae</taxon>
        <taxon>Agaricales</taxon>
        <taxon>Marasmiineae</taxon>
        <taxon>Mycenaceae</taxon>
        <taxon>Mycena</taxon>
    </lineage>
</organism>
<keyword evidence="5" id="KW-1185">Reference proteome</keyword>
<name>A0AAD6YGM7_9AGAR</name>
<gene>
    <name evidence="4" type="ORF">GGX14DRAFT_632747</name>
</gene>
<evidence type="ECO:0000313" key="4">
    <source>
        <dbReference type="EMBL" id="KAJ7208853.1"/>
    </source>
</evidence>
<dbReference type="PRINTS" id="PR00081">
    <property type="entry name" value="GDHRDH"/>
</dbReference>
<dbReference type="GO" id="GO:0016491">
    <property type="term" value="F:oxidoreductase activity"/>
    <property type="evidence" value="ECO:0007669"/>
    <property type="project" value="UniProtKB-KW"/>
</dbReference>
<dbReference type="InterPro" id="IPR013968">
    <property type="entry name" value="PKS_KR"/>
</dbReference>
<proteinExistence type="predicted"/>
<accession>A0AAD6YGM7</accession>
<reference evidence="4" key="1">
    <citation type="submission" date="2023-03" db="EMBL/GenBank/DDBJ databases">
        <title>Massive genome expansion in bonnet fungi (Mycena s.s.) driven by repeated elements and novel gene families across ecological guilds.</title>
        <authorList>
            <consortium name="Lawrence Berkeley National Laboratory"/>
            <person name="Harder C.B."/>
            <person name="Miyauchi S."/>
            <person name="Viragh M."/>
            <person name="Kuo A."/>
            <person name="Thoen E."/>
            <person name="Andreopoulos B."/>
            <person name="Lu D."/>
            <person name="Skrede I."/>
            <person name="Drula E."/>
            <person name="Henrissat B."/>
            <person name="Morin E."/>
            <person name="Kohler A."/>
            <person name="Barry K."/>
            <person name="LaButti K."/>
            <person name="Morin E."/>
            <person name="Salamov A."/>
            <person name="Lipzen A."/>
            <person name="Mereny Z."/>
            <person name="Hegedus B."/>
            <person name="Baldrian P."/>
            <person name="Stursova M."/>
            <person name="Weitz H."/>
            <person name="Taylor A."/>
            <person name="Grigoriev I.V."/>
            <person name="Nagy L.G."/>
            <person name="Martin F."/>
            <person name="Kauserud H."/>
        </authorList>
    </citation>
    <scope>NUCLEOTIDE SEQUENCE</scope>
    <source>
        <strain evidence="4">9144</strain>
    </source>
</reference>
<dbReference type="InterPro" id="IPR002347">
    <property type="entry name" value="SDR_fam"/>
</dbReference>
<dbReference type="Pfam" id="PF08659">
    <property type="entry name" value="KR"/>
    <property type="match status" value="1"/>
</dbReference>
<keyword evidence="1" id="KW-0560">Oxidoreductase</keyword>